<reference evidence="3" key="1">
    <citation type="submission" date="2016-06" db="UniProtKB">
        <authorList>
            <consortium name="WormBaseParasite"/>
        </authorList>
    </citation>
    <scope>IDENTIFICATION</scope>
</reference>
<organism evidence="3">
    <name type="scientific">Schistosoma curassoni</name>
    <dbReference type="NCBI Taxonomy" id="6186"/>
    <lineage>
        <taxon>Eukaryota</taxon>
        <taxon>Metazoa</taxon>
        <taxon>Spiralia</taxon>
        <taxon>Lophotrochozoa</taxon>
        <taxon>Platyhelminthes</taxon>
        <taxon>Trematoda</taxon>
        <taxon>Digenea</taxon>
        <taxon>Strigeidida</taxon>
        <taxon>Schistosomatoidea</taxon>
        <taxon>Schistosomatidae</taxon>
        <taxon>Schistosoma</taxon>
    </lineage>
</organism>
<proteinExistence type="predicted"/>
<protein>
    <submittedName>
        <fullName evidence="1 3">Uncharacterized protein</fullName>
    </submittedName>
</protein>
<reference evidence="1 2" key="2">
    <citation type="submission" date="2018-11" db="EMBL/GenBank/DDBJ databases">
        <authorList>
            <consortium name="Pathogen Informatics"/>
        </authorList>
    </citation>
    <scope>NUCLEOTIDE SEQUENCE [LARGE SCALE GENOMIC DNA]</scope>
    <source>
        <strain evidence="1">Dakar</strain>
        <strain evidence="2">Dakar, Senegal</strain>
    </source>
</reference>
<keyword evidence="2" id="KW-1185">Reference proteome</keyword>
<dbReference type="WBParaSite" id="SCUD_0000455801-mRNA-1">
    <property type="protein sequence ID" value="SCUD_0000455801-mRNA-1"/>
    <property type="gene ID" value="SCUD_0000455801"/>
</dbReference>
<evidence type="ECO:0000313" key="2">
    <source>
        <dbReference type="Proteomes" id="UP000279833"/>
    </source>
</evidence>
<evidence type="ECO:0000313" key="3">
    <source>
        <dbReference type="WBParaSite" id="SCUD_0000455801-mRNA-1"/>
    </source>
</evidence>
<sequence>MKFQCLLLHQDLRLVQYKVSVWKFVTFSRPSR</sequence>
<evidence type="ECO:0000313" key="1">
    <source>
        <dbReference type="EMBL" id="VDO89685.1"/>
    </source>
</evidence>
<dbReference type="AlphaFoldDB" id="A0A183JPC1"/>
<accession>A0A183JPC1</accession>
<name>A0A183JPC1_9TREM</name>
<gene>
    <name evidence="1" type="ORF">SCUD_LOCUS4558</name>
</gene>
<dbReference type="EMBL" id="UZAK01006201">
    <property type="protein sequence ID" value="VDO89685.1"/>
    <property type="molecule type" value="Genomic_DNA"/>
</dbReference>
<dbReference type="Proteomes" id="UP000279833">
    <property type="component" value="Unassembled WGS sequence"/>
</dbReference>